<keyword evidence="3" id="KW-0804">Transcription</keyword>
<evidence type="ECO:0000256" key="2">
    <source>
        <dbReference type="ARBA" id="ARBA00023125"/>
    </source>
</evidence>
<dbReference type="SUPFAM" id="SSF46785">
    <property type="entry name" value="Winged helix' DNA-binding domain"/>
    <property type="match status" value="1"/>
</dbReference>
<dbReference type="Gene3D" id="1.10.10.10">
    <property type="entry name" value="Winged helix-like DNA-binding domain superfamily/Winged helix DNA-binding domain"/>
    <property type="match status" value="1"/>
</dbReference>
<organism evidence="5 6">
    <name type="scientific">Oribacterium asaccharolyticum ACB7</name>
    <dbReference type="NCBI Taxonomy" id="796944"/>
    <lineage>
        <taxon>Bacteria</taxon>
        <taxon>Bacillati</taxon>
        <taxon>Bacillota</taxon>
        <taxon>Clostridia</taxon>
        <taxon>Lachnospirales</taxon>
        <taxon>Lachnospiraceae</taxon>
        <taxon>Oribacterium</taxon>
    </lineage>
</organism>
<dbReference type="GO" id="GO:0003700">
    <property type="term" value="F:DNA-binding transcription factor activity"/>
    <property type="evidence" value="ECO:0007669"/>
    <property type="project" value="InterPro"/>
</dbReference>
<accession>G9WRH5</accession>
<reference evidence="5 6" key="1">
    <citation type="submission" date="2011-08" db="EMBL/GenBank/DDBJ databases">
        <title>The Genome Sequence of Oribacterium sp. ACB7.</title>
        <authorList>
            <consortium name="The Broad Institute Genome Sequencing Platform"/>
            <person name="Earl A."/>
            <person name="Ward D."/>
            <person name="Feldgarden M."/>
            <person name="Gevers D."/>
            <person name="Sizova M."/>
            <person name="Hazen A."/>
            <person name="Epstein S."/>
            <person name="Young S.K."/>
            <person name="Zeng Q."/>
            <person name="Gargeya S."/>
            <person name="Fitzgerald M."/>
            <person name="Haas B."/>
            <person name="Abouelleil A."/>
            <person name="Alvarado L."/>
            <person name="Arachchi H.M."/>
            <person name="Berlin A."/>
            <person name="Brown A."/>
            <person name="Chapman S.B."/>
            <person name="Chen Z."/>
            <person name="Dunbar C."/>
            <person name="Freedman E."/>
            <person name="Gearin G."/>
            <person name="Gellesch M."/>
            <person name="Goldberg J."/>
            <person name="Griggs A."/>
            <person name="Gujja S."/>
            <person name="Heiman D."/>
            <person name="Howarth C."/>
            <person name="Larson L."/>
            <person name="Lui A."/>
            <person name="MacDonald P.J.P."/>
            <person name="Montmayeur A."/>
            <person name="Murphy C."/>
            <person name="Neiman D."/>
            <person name="Pearson M."/>
            <person name="Priest M."/>
            <person name="Roberts A."/>
            <person name="Saif S."/>
            <person name="Shea T."/>
            <person name="Shenoy N."/>
            <person name="Sisk P."/>
            <person name="Stolte C."/>
            <person name="Sykes S."/>
            <person name="Wortman J."/>
            <person name="Nusbaum C."/>
            <person name="Birren B."/>
        </authorList>
    </citation>
    <scope>NUCLEOTIDE SEQUENCE [LARGE SCALE GENOMIC DNA]</scope>
    <source>
        <strain evidence="5 6">ACB7</strain>
    </source>
</reference>
<dbReference type="Pfam" id="PF01047">
    <property type="entry name" value="MarR"/>
    <property type="match status" value="1"/>
</dbReference>
<evidence type="ECO:0000259" key="4">
    <source>
        <dbReference type="SMART" id="SM00347"/>
    </source>
</evidence>
<dbReference type="InterPro" id="IPR000835">
    <property type="entry name" value="HTH_MarR-typ"/>
</dbReference>
<dbReference type="AlphaFoldDB" id="G9WRH5"/>
<name>G9WRH5_9FIRM</name>
<dbReference type="PATRIC" id="fig|796944.3.peg.200"/>
<sequence length="164" mass="19580">MLRDAIQDLYNKFRIYFYMQVFAKFEKREASLTTVESYSVECIKALGEPTVQEFAIMMGISAPNAAYKVNALVQKGYIEKIQDENDHREFHLRPTRKFWEYYNVSYRYVKKVEERCKKRFTPEEMDKLEEMVRIITTELMPELNVMKFTKEGAENHVSIGMQEE</sequence>
<evidence type="ECO:0000256" key="1">
    <source>
        <dbReference type="ARBA" id="ARBA00023015"/>
    </source>
</evidence>
<dbReference type="SMART" id="SM00347">
    <property type="entry name" value="HTH_MARR"/>
    <property type="match status" value="1"/>
</dbReference>
<dbReference type="PANTHER" id="PTHR42756">
    <property type="entry name" value="TRANSCRIPTIONAL REGULATOR, MARR"/>
    <property type="match status" value="1"/>
</dbReference>
<evidence type="ECO:0000256" key="3">
    <source>
        <dbReference type="ARBA" id="ARBA00023163"/>
    </source>
</evidence>
<dbReference type="EMBL" id="AFZD01000004">
    <property type="protein sequence ID" value="EHL13915.1"/>
    <property type="molecule type" value="Genomic_DNA"/>
</dbReference>
<dbReference type="InterPro" id="IPR036390">
    <property type="entry name" value="WH_DNA-bd_sf"/>
</dbReference>
<dbReference type="HOGENOM" id="CLU_124895_0_0_9"/>
<gene>
    <name evidence="5" type="ORF">HMPREF9624_01691</name>
</gene>
<comment type="caution">
    <text evidence="5">The sequence shown here is derived from an EMBL/GenBank/DDBJ whole genome shotgun (WGS) entry which is preliminary data.</text>
</comment>
<dbReference type="RefSeq" id="WP_009537417.1">
    <property type="nucleotide sequence ID" value="NZ_JH414506.1"/>
</dbReference>
<dbReference type="Proteomes" id="UP000003527">
    <property type="component" value="Unassembled WGS sequence"/>
</dbReference>
<keyword evidence="2" id="KW-0238">DNA-binding</keyword>
<evidence type="ECO:0000313" key="6">
    <source>
        <dbReference type="Proteomes" id="UP000003527"/>
    </source>
</evidence>
<evidence type="ECO:0000313" key="5">
    <source>
        <dbReference type="EMBL" id="EHL13915.1"/>
    </source>
</evidence>
<protein>
    <recommendedName>
        <fullName evidence="4">HTH marR-type domain-containing protein</fullName>
    </recommendedName>
</protein>
<dbReference type="GO" id="GO:0003677">
    <property type="term" value="F:DNA binding"/>
    <property type="evidence" value="ECO:0007669"/>
    <property type="project" value="UniProtKB-KW"/>
</dbReference>
<keyword evidence="1" id="KW-0805">Transcription regulation</keyword>
<dbReference type="PANTHER" id="PTHR42756:SF1">
    <property type="entry name" value="TRANSCRIPTIONAL REPRESSOR OF EMRAB OPERON"/>
    <property type="match status" value="1"/>
</dbReference>
<feature type="domain" description="HTH marR-type" evidence="4">
    <location>
        <begin position="25"/>
        <end position="125"/>
    </location>
</feature>
<proteinExistence type="predicted"/>
<keyword evidence="6" id="KW-1185">Reference proteome</keyword>
<dbReference type="InterPro" id="IPR036388">
    <property type="entry name" value="WH-like_DNA-bd_sf"/>
</dbReference>